<dbReference type="STRING" id="1562970.ING2E5B_0755"/>
<dbReference type="PANTHER" id="PTHR30068:SF3">
    <property type="entry name" value="PHOSPHOLIPID_GLYCEROL ACYLTRANSFERASE DOMAIN-CONTAINING PROTEIN"/>
    <property type="match status" value="1"/>
</dbReference>
<reference evidence="2 3" key="1">
    <citation type="submission" date="2014-08" db="EMBL/GenBank/DDBJ databases">
        <authorList>
            <person name="Wibberg D."/>
        </authorList>
    </citation>
    <scope>NUCLEOTIDE SEQUENCE [LARGE SCALE GENOMIC DNA]</scope>
    <source>
        <strain evidence="3">ING2-E5B</strain>
    </source>
</reference>
<dbReference type="KEGG" id="pbt:ING2E5B_0755"/>
<accession>A0A098C0T5</accession>
<evidence type="ECO:0000313" key="3">
    <source>
        <dbReference type="Proteomes" id="UP000032417"/>
    </source>
</evidence>
<dbReference type="SUPFAM" id="SSF69593">
    <property type="entry name" value="Glycerol-3-phosphate (1)-acyltransferase"/>
    <property type="match status" value="1"/>
</dbReference>
<dbReference type="OrthoDB" id="1078132at2"/>
<dbReference type="PATRIC" id="fig|1562970.3.peg.754"/>
<protein>
    <recommendedName>
        <fullName evidence="1">Phospholipid/glycerol acyltransferase domain-containing protein</fullName>
    </recommendedName>
</protein>
<dbReference type="Pfam" id="PF01553">
    <property type="entry name" value="Acyltransferase"/>
    <property type="match status" value="1"/>
</dbReference>
<dbReference type="HOGENOM" id="CLU_061982_0_0_10"/>
<dbReference type="Proteomes" id="UP000032417">
    <property type="component" value="Chromosome 1"/>
</dbReference>
<dbReference type="GO" id="GO:0042840">
    <property type="term" value="P:D-glucuronate catabolic process"/>
    <property type="evidence" value="ECO:0007669"/>
    <property type="project" value="TreeGrafter"/>
</dbReference>
<dbReference type="EMBL" id="LN515532">
    <property type="protein sequence ID" value="CEA15522.1"/>
    <property type="molecule type" value="Genomic_DNA"/>
</dbReference>
<keyword evidence="3" id="KW-1185">Reference proteome</keyword>
<proteinExistence type="predicted"/>
<dbReference type="GO" id="GO:0016746">
    <property type="term" value="F:acyltransferase activity"/>
    <property type="evidence" value="ECO:0007669"/>
    <property type="project" value="InterPro"/>
</dbReference>
<evidence type="ECO:0000259" key="1">
    <source>
        <dbReference type="Pfam" id="PF01553"/>
    </source>
</evidence>
<organism evidence="2 3">
    <name type="scientific">Fermentimonas caenicola</name>
    <dbReference type="NCBI Taxonomy" id="1562970"/>
    <lineage>
        <taxon>Bacteria</taxon>
        <taxon>Pseudomonadati</taxon>
        <taxon>Bacteroidota</taxon>
        <taxon>Bacteroidia</taxon>
        <taxon>Bacteroidales</taxon>
        <taxon>Dysgonomonadaceae</taxon>
        <taxon>Fermentimonas</taxon>
    </lineage>
</organism>
<feature type="domain" description="Phospholipid/glycerol acyltransferase" evidence="1">
    <location>
        <begin position="84"/>
        <end position="182"/>
    </location>
</feature>
<sequence length="383" mass="45048">MNISDNQFDDIRPLNDNEVPEAIAQLLVDERFKKAAEQIVKPYTWEQFASLLSSCKTKFDFQKRVIYPTMNRFIEKTTKEMNGYGWENINENESNLFISNHRDIVLDAAFFNILLFDQNKETTEIAIGDNLLIYPWIEKLVRLNKSFIVKRGVSVRQMLIVSKHLSDYIHDTIRNRKQSIWLAQREGRAKDSDDRTQTSLLKMLTLHDSSDPLNTIKELNIIPLSISYEYDPCDFLKAKEYQLKRDNAEYKKSQADDIENMYTGITGYKGRVHFRLGKCINSFLSEIPSDTGRNEMLDKVAEIIDREIFRNYTFYPINYIAYDLMTGTEKFSSEYNKEEKQNFISYINSQVEKIDIPNKDLDFLRRKIIEMYGNTVKNNLNIK</sequence>
<gene>
    <name evidence="2" type="ORF">ING2E5B_0755</name>
</gene>
<dbReference type="InterPro" id="IPR002123">
    <property type="entry name" value="Plipid/glycerol_acylTrfase"/>
</dbReference>
<dbReference type="PANTHER" id="PTHR30068">
    <property type="entry name" value="URONATE ISOMERASE"/>
    <property type="match status" value="1"/>
</dbReference>
<dbReference type="GO" id="GO:0019698">
    <property type="term" value="P:D-galacturonate catabolic process"/>
    <property type="evidence" value="ECO:0007669"/>
    <property type="project" value="TreeGrafter"/>
</dbReference>
<dbReference type="AlphaFoldDB" id="A0A098C0T5"/>
<name>A0A098C0T5_9BACT</name>
<evidence type="ECO:0000313" key="2">
    <source>
        <dbReference type="EMBL" id="CEA15522.1"/>
    </source>
</evidence>